<evidence type="ECO:0000256" key="1">
    <source>
        <dbReference type="SAM" id="SignalP"/>
    </source>
</evidence>
<name>U4U7U8_DENPD</name>
<dbReference type="OrthoDB" id="8066719at2759"/>
<feature type="domain" description="C-type lectin" evidence="2">
    <location>
        <begin position="109"/>
        <end position="224"/>
    </location>
</feature>
<keyword evidence="1" id="KW-0732">Signal</keyword>
<dbReference type="Gene3D" id="3.10.100.10">
    <property type="entry name" value="Mannose-Binding Protein A, subunit A"/>
    <property type="match status" value="1"/>
</dbReference>
<dbReference type="InterPro" id="IPR016187">
    <property type="entry name" value="CTDL_fold"/>
</dbReference>
<evidence type="ECO:0000259" key="2">
    <source>
        <dbReference type="PROSITE" id="PS50041"/>
    </source>
</evidence>
<organism evidence="3 4">
    <name type="scientific">Dendroctonus ponderosae</name>
    <name type="common">Mountain pine beetle</name>
    <dbReference type="NCBI Taxonomy" id="77166"/>
    <lineage>
        <taxon>Eukaryota</taxon>
        <taxon>Metazoa</taxon>
        <taxon>Ecdysozoa</taxon>
        <taxon>Arthropoda</taxon>
        <taxon>Hexapoda</taxon>
        <taxon>Insecta</taxon>
        <taxon>Pterygota</taxon>
        <taxon>Neoptera</taxon>
        <taxon>Endopterygota</taxon>
        <taxon>Coleoptera</taxon>
        <taxon>Polyphaga</taxon>
        <taxon>Cucujiformia</taxon>
        <taxon>Curculionidae</taxon>
        <taxon>Scolytinae</taxon>
        <taxon>Dendroctonus</taxon>
    </lineage>
</organism>
<proteinExistence type="predicted"/>
<sequence>MLKPAKFLIFLVTIPMSQGLENCQNHPRNLTYYKIKSCYKSPSPVAFWKRVDSLEECYIFAREKSGLGFNFSPADAINLTEVHQPNCQVLACPETETRNATCIKSLGLFTLTKISQNYSQSILACQKKNGELADVSSEKRTILLSQTIKEKLPGLNNAAFVGLDDIETEGVFRTSFGNLLTCSNWMGSFRYRAWAPGHPRSKFPSEDCVTLDAEQMWRTVKCHQAKLKALCELYPQPPSKVEKLPIPANVTCGHIPTKQK</sequence>
<dbReference type="Pfam" id="PF00059">
    <property type="entry name" value="Lectin_C"/>
    <property type="match status" value="1"/>
</dbReference>
<reference evidence="3 4" key="1">
    <citation type="journal article" date="2013" name="Genome Biol.">
        <title>Draft genome of the mountain pine beetle, Dendroctonus ponderosae Hopkins, a major forest pest.</title>
        <authorList>
            <person name="Keeling C.I."/>
            <person name="Yuen M.M."/>
            <person name="Liao N.Y."/>
            <person name="Docking T.R."/>
            <person name="Chan S.K."/>
            <person name="Taylor G.A."/>
            <person name="Palmquist D.L."/>
            <person name="Jackman S.D."/>
            <person name="Nguyen A."/>
            <person name="Li M."/>
            <person name="Henderson H."/>
            <person name="Janes J.K."/>
            <person name="Zhao Y."/>
            <person name="Pandoh P."/>
            <person name="Moore R."/>
            <person name="Sperling F.A."/>
            <person name="Huber D.P."/>
            <person name="Birol I."/>
            <person name="Jones S.J."/>
            <person name="Bohlmann J."/>
        </authorList>
    </citation>
    <scope>NUCLEOTIDE SEQUENCE</scope>
</reference>
<dbReference type="EMBL" id="KB632152">
    <property type="protein sequence ID" value="ERL89137.1"/>
    <property type="molecule type" value="Genomic_DNA"/>
</dbReference>
<dbReference type="InterPro" id="IPR001304">
    <property type="entry name" value="C-type_lectin-like"/>
</dbReference>
<feature type="chain" id="PRO_5004655987" description="C-type lectin domain-containing protein" evidence="1">
    <location>
        <begin position="20"/>
        <end position="260"/>
    </location>
</feature>
<evidence type="ECO:0000313" key="3">
    <source>
        <dbReference type="EMBL" id="ERL89137.1"/>
    </source>
</evidence>
<gene>
    <name evidence="3" type="ORF">D910_06513</name>
</gene>
<dbReference type="Proteomes" id="UP000030742">
    <property type="component" value="Unassembled WGS sequence"/>
</dbReference>
<feature type="non-terminal residue" evidence="3">
    <location>
        <position position="260"/>
    </location>
</feature>
<dbReference type="SUPFAM" id="SSF56436">
    <property type="entry name" value="C-type lectin-like"/>
    <property type="match status" value="1"/>
</dbReference>
<accession>U4U7U8</accession>
<dbReference type="AlphaFoldDB" id="U4U7U8"/>
<evidence type="ECO:0000313" key="4">
    <source>
        <dbReference type="Proteomes" id="UP000030742"/>
    </source>
</evidence>
<dbReference type="SMART" id="SM00034">
    <property type="entry name" value="CLECT"/>
    <property type="match status" value="1"/>
</dbReference>
<protein>
    <recommendedName>
        <fullName evidence="2">C-type lectin domain-containing protein</fullName>
    </recommendedName>
</protein>
<dbReference type="InterPro" id="IPR016186">
    <property type="entry name" value="C-type_lectin-like/link_sf"/>
</dbReference>
<feature type="signal peptide" evidence="1">
    <location>
        <begin position="1"/>
        <end position="19"/>
    </location>
</feature>
<dbReference type="PROSITE" id="PS50041">
    <property type="entry name" value="C_TYPE_LECTIN_2"/>
    <property type="match status" value="1"/>
</dbReference>